<dbReference type="GO" id="GO:0016887">
    <property type="term" value="F:ATP hydrolysis activity"/>
    <property type="evidence" value="ECO:0007669"/>
    <property type="project" value="TreeGrafter"/>
</dbReference>
<protein>
    <submittedName>
        <fullName evidence="3">Redox-regulated ATPase YchF</fullName>
    </submittedName>
</protein>
<accession>A0A429GIN0</accession>
<dbReference type="Pfam" id="PF08438">
    <property type="entry name" value="YGR210-like_G4"/>
    <property type="match status" value="1"/>
</dbReference>
<dbReference type="GO" id="GO:0005525">
    <property type="term" value="F:GTP binding"/>
    <property type="evidence" value="ECO:0007669"/>
    <property type="project" value="InterPro"/>
</dbReference>
<dbReference type="RefSeq" id="WP_125671831.1">
    <property type="nucleotide sequence ID" value="NZ_RCOS01000113.1"/>
</dbReference>
<evidence type="ECO:0000313" key="5">
    <source>
        <dbReference type="Proteomes" id="UP000277582"/>
    </source>
</evidence>
<reference evidence="4 6" key="2">
    <citation type="journal article" date="2019" name="Nat. Microbiol.">
        <title>Wide diversity of methane and short-chain alkane metabolisms in uncultured archaea.</title>
        <authorList>
            <person name="Borrel G."/>
            <person name="Adam P.S."/>
            <person name="McKay L.J."/>
            <person name="Chen L.X."/>
            <person name="Sierra-Garcia I.N."/>
            <person name="Sieber C.M."/>
            <person name="Letourneur Q."/>
            <person name="Ghozlane A."/>
            <person name="Andersen G.L."/>
            <person name="Li W.J."/>
            <person name="Hallam S.J."/>
            <person name="Muyzer G."/>
            <person name="de Oliveira V.M."/>
            <person name="Inskeep W.P."/>
            <person name="Banfield J.F."/>
            <person name="Gribaldo S."/>
        </authorList>
    </citation>
    <scope>NUCLEOTIDE SEQUENCE [LARGE SCALE GENOMIC DNA]</scope>
    <source>
        <strain evidence="4">NM4</strain>
    </source>
</reference>
<dbReference type="InterPro" id="IPR027417">
    <property type="entry name" value="P-loop_NTPase"/>
</dbReference>
<dbReference type="GO" id="GO:0005737">
    <property type="term" value="C:cytoplasm"/>
    <property type="evidence" value="ECO:0007669"/>
    <property type="project" value="TreeGrafter"/>
</dbReference>
<evidence type="ECO:0000313" key="4">
    <source>
        <dbReference type="EMBL" id="RZN58202.1"/>
    </source>
</evidence>
<dbReference type="Proteomes" id="UP000277582">
    <property type="component" value="Unassembled WGS sequence"/>
</dbReference>
<dbReference type="SUPFAM" id="SSF52540">
    <property type="entry name" value="P-loop containing nucleoside triphosphate hydrolases"/>
    <property type="match status" value="1"/>
</dbReference>
<keyword evidence="5" id="KW-1185">Reference proteome</keyword>
<dbReference type="PANTHER" id="PTHR23305:SF1">
    <property type="entry name" value="OBG-TYPE G DOMAIN-CONTAINING PROTEIN"/>
    <property type="match status" value="1"/>
</dbReference>
<evidence type="ECO:0000256" key="1">
    <source>
        <dbReference type="ARBA" id="ARBA00022741"/>
    </source>
</evidence>
<dbReference type="PROSITE" id="PS51710">
    <property type="entry name" value="G_OBG"/>
    <property type="match status" value="1"/>
</dbReference>
<dbReference type="EMBL" id="RXII01000121">
    <property type="protein sequence ID" value="RZN58202.1"/>
    <property type="molecule type" value="Genomic_DNA"/>
</dbReference>
<dbReference type="InterPro" id="IPR012676">
    <property type="entry name" value="TGS-like"/>
</dbReference>
<dbReference type="InterPro" id="IPR012675">
    <property type="entry name" value="Beta-grasp_dom_sf"/>
</dbReference>
<dbReference type="Proteomes" id="UP000316217">
    <property type="component" value="Unassembled WGS sequence"/>
</dbReference>
<keyword evidence="1" id="KW-0547">Nucleotide-binding</keyword>
<dbReference type="Pfam" id="PF02824">
    <property type="entry name" value="TGS"/>
    <property type="match status" value="1"/>
</dbReference>
<dbReference type="SUPFAM" id="SSF81271">
    <property type="entry name" value="TGS-like"/>
    <property type="match status" value="1"/>
</dbReference>
<reference evidence="3 5" key="1">
    <citation type="submission" date="2018-10" db="EMBL/GenBank/DDBJ databases">
        <title>Co-occurring genomic capacity for anaerobic methane metabolism and dissimilatory sulfite reduction discovered in the Korarchaeota.</title>
        <authorList>
            <person name="Mckay L.J."/>
            <person name="Dlakic M."/>
            <person name="Fields M.W."/>
            <person name="Delmont T.O."/>
            <person name="Eren A.M."/>
            <person name="Jay Z.J."/>
            <person name="Klingelsmith K.B."/>
            <person name="Rusch D.B."/>
            <person name="Inskeep W.P."/>
        </authorList>
    </citation>
    <scope>NUCLEOTIDE SEQUENCE [LARGE SCALE GENOMIC DNA]</scope>
    <source>
        <strain evidence="3 5">MDKW</strain>
    </source>
</reference>
<dbReference type="OrthoDB" id="5875at2157"/>
<dbReference type="Gene3D" id="1.10.8.470">
    <property type="match status" value="1"/>
</dbReference>
<dbReference type="NCBIfam" id="NF007171">
    <property type="entry name" value="PRK09602.1"/>
    <property type="match status" value="1"/>
</dbReference>
<dbReference type="CDD" id="cd01899">
    <property type="entry name" value="Ygr210"/>
    <property type="match status" value="1"/>
</dbReference>
<comment type="caution">
    <text evidence="3">The sequence shown here is derived from an EMBL/GenBank/DDBJ whole genome shotgun (WGS) entry which is preliminary data.</text>
</comment>
<dbReference type="Pfam" id="PF01926">
    <property type="entry name" value="MMR_HSR1"/>
    <property type="match status" value="1"/>
</dbReference>
<dbReference type="PANTHER" id="PTHR23305">
    <property type="entry name" value="OBG GTPASE FAMILY"/>
    <property type="match status" value="1"/>
</dbReference>
<dbReference type="PRINTS" id="PR00326">
    <property type="entry name" value="GTP1OBG"/>
</dbReference>
<dbReference type="InterPro" id="IPR013646">
    <property type="entry name" value="YGR210-like_G4"/>
</dbReference>
<gene>
    <name evidence="3" type="primary">ychF</name>
    <name evidence="3" type="ORF">D6D85_09975</name>
    <name evidence="4" type="ORF">EF810_07935</name>
</gene>
<dbReference type="InterPro" id="IPR031167">
    <property type="entry name" value="G_OBG"/>
</dbReference>
<evidence type="ECO:0000313" key="6">
    <source>
        <dbReference type="Proteomes" id="UP000316217"/>
    </source>
</evidence>
<evidence type="ECO:0000259" key="2">
    <source>
        <dbReference type="PROSITE" id="PS51710"/>
    </source>
</evidence>
<proteinExistence type="predicted"/>
<dbReference type="EMBL" id="RCOS01000113">
    <property type="protein sequence ID" value="RSN73646.1"/>
    <property type="molecule type" value="Genomic_DNA"/>
</dbReference>
<dbReference type="Gene3D" id="3.10.20.30">
    <property type="match status" value="1"/>
</dbReference>
<dbReference type="Gene3D" id="3.40.50.300">
    <property type="entry name" value="P-loop containing nucleotide triphosphate hydrolases"/>
    <property type="match status" value="1"/>
</dbReference>
<dbReference type="InterPro" id="IPR006073">
    <property type="entry name" value="GTP-bd"/>
</dbReference>
<name>A0A429GIN0_9CREN</name>
<dbReference type="AlphaFoldDB" id="A0A429GIN0"/>
<sequence>MLLGIVGKTNVGKSTFFSAATMSEVEIGDRPFVTIKPNEGIGYVRVRSVCTELNVKCNPKYGWCNGINRFVPIKLMDVAGLVPGAHQGRGLGNQFLDDLRKSDANIIIVDAAGSTDDEGRPVPPGTHDPIRDVQIVEEEFTLWIAGILRKNLEKVSRRILSGEKPEKLLSDVLSGLEVKPEDVKRAMDESGLNPKILLQGKNEDILRFSECLRRNSKPFLIAANKIDVSKAGENFERMKKELREVVIPVSSQAELILKKAAKSKLIKYEPGDSSFSIIDEAKLTDAQRKTLKLIEERVLDVYGSTGVQKVLESAVFDVLGSVVVFPVENENKFCDKDGNILPDAFIMPKGSRVIDLAMRIHSEVAERAAFAINARTKERISLETELKHRDVIKIFLRR</sequence>
<feature type="domain" description="OBG-type G" evidence="2">
    <location>
        <begin position="1"/>
        <end position="269"/>
    </location>
</feature>
<organism evidence="3 5">
    <name type="scientific">Candidatus Methanodesulfokora washburnensis</name>
    <dbReference type="NCBI Taxonomy" id="2478471"/>
    <lineage>
        <taxon>Archaea</taxon>
        <taxon>Thermoproteota</taxon>
        <taxon>Candidatus Korarchaeia</taxon>
        <taxon>Candidatus Korarchaeia incertae sedis</taxon>
        <taxon>Candidatus Methanodesulfokora</taxon>
    </lineage>
</organism>
<dbReference type="InterPro" id="IPR004095">
    <property type="entry name" value="TGS"/>
</dbReference>
<evidence type="ECO:0000313" key="3">
    <source>
        <dbReference type="EMBL" id="RSN73646.1"/>
    </source>
</evidence>